<dbReference type="RefSeq" id="WP_094017449.1">
    <property type="nucleotide sequence ID" value="NZ_NMQW01000039.1"/>
</dbReference>
<evidence type="ECO:0000313" key="2">
    <source>
        <dbReference type="EMBL" id="OXM83691.1"/>
    </source>
</evidence>
<evidence type="ECO:0000256" key="1">
    <source>
        <dbReference type="SAM" id="MobiDB-lite"/>
    </source>
</evidence>
<dbReference type="EMBL" id="NMQW01000039">
    <property type="protein sequence ID" value="OXM83691.1"/>
    <property type="molecule type" value="Genomic_DNA"/>
</dbReference>
<accession>A0A229UJY8</accession>
<name>A0A229UJY8_9BACL</name>
<evidence type="ECO:0000313" key="3">
    <source>
        <dbReference type="Proteomes" id="UP000215509"/>
    </source>
</evidence>
<gene>
    <name evidence="2" type="ORF">CF651_24135</name>
</gene>
<reference evidence="2 3" key="1">
    <citation type="submission" date="2017-07" db="EMBL/GenBank/DDBJ databases">
        <title>Genome sequencing and assembly of Paenibacillus rigui.</title>
        <authorList>
            <person name="Mayilraj S."/>
        </authorList>
    </citation>
    <scope>NUCLEOTIDE SEQUENCE [LARGE SCALE GENOMIC DNA]</scope>
    <source>
        <strain evidence="2 3">JCM 16352</strain>
    </source>
</reference>
<protein>
    <submittedName>
        <fullName evidence="2">Uncharacterized protein</fullName>
    </submittedName>
</protein>
<keyword evidence="3" id="KW-1185">Reference proteome</keyword>
<dbReference type="OrthoDB" id="8481176at2"/>
<comment type="caution">
    <text evidence="2">The sequence shown here is derived from an EMBL/GenBank/DDBJ whole genome shotgun (WGS) entry which is preliminary data.</text>
</comment>
<organism evidence="2 3">
    <name type="scientific">Paenibacillus rigui</name>
    <dbReference type="NCBI Taxonomy" id="554312"/>
    <lineage>
        <taxon>Bacteria</taxon>
        <taxon>Bacillati</taxon>
        <taxon>Bacillota</taxon>
        <taxon>Bacilli</taxon>
        <taxon>Bacillales</taxon>
        <taxon>Paenibacillaceae</taxon>
        <taxon>Paenibacillus</taxon>
    </lineage>
</organism>
<dbReference type="Proteomes" id="UP000215509">
    <property type="component" value="Unassembled WGS sequence"/>
</dbReference>
<proteinExistence type="predicted"/>
<feature type="region of interest" description="Disordered" evidence="1">
    <location>
        <begin position="76"/>
        <end position="95"/>
    </location>
</feature>
<dbReference type="AlphaFoldDB" id="A0A229UJY8"/>
<sequence length="211" mass="25092">MFLKHEAFFDYIDLTELSLEYGYITIFELIQRYKTAVTLIDKDNPLRNMIIRRLTYHGVDLKSLDKEFEFDELDRSSSEQKGLEQEGTEQEGLAQVGLKKKDNDKLDLIRASGKYKWNFRAGDPDFFPSIPHGHNYMNINIKLDPYRGEVFDILHDKQLKSEDRKFIIQLWNDDEFRDVARKAINHYATNVNPGFAWRVPNYKRLPRKRRV</sequence>